<comment type="caution">
    <text evidence="1">The sequence shown here is derived from an EMBL/GenBank/DDBJ whole genome shotgun (WGS) entry which is preliminary data.</text>
</comment>
<evidence type="ECO:0000313" key="2">
    <source>
        <dbReference type="Proteomes" id="UP000529795"/>
    </source>
</evidence>
<gene>
    <name evidence="1" type="ORF">GGQ80_002065</name>
</gene>
<proteinExistence type="predicted"/>
<accession>A0A840FLG5</accession>
<reference evidence="1 2" key="1">
    <citation type="submission" date="2020-08" db="EMBL/GenBank/DDBJ databases">
        <title>Genomic Encyclopedia of Type Strains, Phase IV (KMG-IV): sequencing the most valuable type-strain genomes for metagenomic binning, comparative biology and taxonomic classification.</title>
        <authorList>
            <person name="Goeker M."/>
        </authorList>
    </citation>
    <scope>NUCLEOTIDE SEQUENCE [LARGE SCALE GENOMIC DNA]</scope>
    <source>
        <strain evidence="1 2">YC6723</strain>
    </source>
</reference>
<dbReference type="AlphaFoldDB" id="A0A840FLG5"/>
<sequence>MSVASFACPCGYRDEVREPCPQRIDCAGCKDAGSMARVTPRYVPPASAGRVWGAA</sequence>
<dbReference type="Proteomes" id="UP000529795">
    <property type="component" value="Unassembled WGS sequence"/>
</dbReference>
<organism evidence="1 2">
    <name type="scientific">Sphingomonas jinjuensis</name>
    <dbReference type="NCBI Taxonomy" id="535907"/>
    <lineage>
        <taxon>Bacteria</taxon>
        <taxon>Pseudomonadati</taxon>
        <taxon>Pseudomonadota</taxon>
        <taxon>Alphaproteobacteria</taxon>
        <taxon>Sphingomonadales</taxon>
        <taxon>Sphingomonadaceae</taxon>
        <taxon>Sphingomonas</taxon>
    </lineage>
</organism>
<protein>
    <submittedName>
        <fullName evidence="1">Uncharacterized protein</fullName>
    </submittedName>
</protein>
<keyword evidence="2" id="KW-1185">Reference proteome</keyword>
<dbReference type="RefSeq" id="WP_183984415.1">
    <property type="nucleotide sequence ID" value="NZ_JACIEV010000005.1"/>
</dbReference>
<evidence type="ECO:0000313" key="1">
    <source>
        <dbReference type="EMBL" id="MBB4154155.1"/>
    </source>
</evidence>
<dbReference type="EMBL" id="JACIEV010000005">
    <property type="protein sequence ID" value="MBB4154155.1"/>
    <property type="molecule type" value="Genomic_DNA"/>
</dbReference>
<name>A0A840FLG5_9SPHN</name>